<dbReference type="Gene3D" id="3.40.50.2000">
    <property type="entry name" value="Glycogen Phosphorylase B"/>
    <property type="match status" value="1"/>
</dbReference>
<evidence type="ECO:0000259" key="1">
    <source>
        <dbReference type="Pfam" id="PF13439"/>
    </source>
</evidence>
<feature type="domain" description="Glycosyltransferase subfamily 4-like N-terminal" evidence="1">
    <location>
        <begin position="28"/>
        <end position="208"/>
    </location>
</feature>
<gene>
    <name evidence="2" type="ORF">S01H4_29929</name>
</gene>
<feature type="non-terminal residue" evidence="2">
    <location>
        <position position="259"/>
    </location>
</feature>
<dbReference type="InterPro" id="IPR028098">
    <property type="entry name" value="Glyco_trans_4-like_N"/>
</dbReference>
<dbReference type="SUPFAM" id="SSF53756">
    <property type="entry name" value="UDP-Glycosyltransferase/glycogen phosphorylase"/>
    <property type="match status" value="1"/>
</dbReference>
<dbReference type="EMBL" id="BART01015413">
    <property type="protein sequence ID" value="GAG84121.1"/>
    <property type="molecule type" value="Genomic_DNA"/>
</dbReference>
<reference evidence="2" key="1">
    <citation type="journal article" date="2014" name="Front. Microbiol.">
        <title>High frequency of phylogenetically diverse reductive dehalogenase-homologous genes in deep subseafloor sedimentary metagenomes.</title>
        <authorList>
            <person name="Kawai M."/>
            <person name="Futagami T."/>
            <person name="Toyoda A."/>
            <person name="Takaki Y."/>
            <person name="Nishi S."/>
            <person name="Hori S."/>
            <person name="Arai W."/>
            <person name="Tsubouchi T."/>
            <person name="Morono Y."/>
            <person name="Uchiyama I."/>
            <person name="Ito T."/>
            <person name="Fujiyama A."/>
            <person name="Inagaki F."/>
            <person name="Takami H."/>
        </authorList>
    </citation>
    <scope>NUCLEOTIDE SEQUENCE</scope>
    <source>
        <strain evidence="2">Expedition CK06-06</strain>
    </source>
</reference>
<organism evidence="2">
    <name type="scientific">marine sediment metagenome</name>
    <dbReference type="NCBI Taxonomy" id="412755"/>
    <lineage>
        <taxon>unclassified sequences</taxon>
        <taxon>metagenomes</taxon>
        <taxon>ecological metagenomes</taxon>
    </lineage>
</organism>
<dbReference type="AlphaFoldDB" id="X1CIQ0"/>
<accession>X1CIQ0</accession>
<protein>
    <recommendedName>
        <fullName evidence="1">Glycosyltransferase subfamily 4-like N-terminal domain-containing protein</fullName>
    </recommendedName>
</protein>
<dbReference type="Pfam" id="PF13439">
    <property type="entry name" value="Glyco_transf_4"/>
    <property type="match status" value="1"/>
</dbReference>
<name>X1CIQ0_9ZZZZ</name>
<evidence type="ECO:0000313" key="2">
    <source>
        <dbReference type="EMBL" id="GAG84121.1"/>
    </source>
</evidence>
<sequence>MNNSLRILFVTPYVPASIRTRPNGFLKYLCKKHNVTVVCFVYPAWEAAYLGELNNFCDDVYPVIPTKYESYTRALLGLPSRTPISIAICSSPRLKSIIRRQINENKFDIIHTEFIRAAQYTSEIKDIPKVFDAVDSMNLAFQRAFHNPNSNLIIRALALEEWLKIKSYEPRMLRSFDHIVVSSPVDRKFLLIENGPDVEVIPNGIDLNYFHWDDSERDEYQLVFLGKMNYYVNVDSMVHFSKTYCLKFKQFVHKLDYQL</sequence>
<comment type="caution">
    <text evidence="2">The sequence shown here is derived from an EMBL/GenBank/DDBJ whole genome shotgun (WGS) entry which is preliminary data.</text>
</comment>
<proteinExistence type="predicted"/>